<reference evidence="12" key="2">
    <citation type="submission" date="2011-01" db="EMBL/GenBank/DDBJ databases">
        <title>The complete genome of Deinococcus maricopensis DSM 21211.</title>
        <authorList>
            <consortium name="US DOE Joint Genome Institute (JGI-PGF)"/>
            <person name="Lucas S."/>
            <person name="Copeland A."/>
            <person name="Lapidus A."/>
            <person name="Goodwin L."/>
            <person name="Pitluck S."/>
            <person name="Kyrpides N."/>
            <person name="Mavromatis K."/>
            <person name="Pagani I."/>
            <person name="Ivanova N."/>
            <person name="Ovchinnikova G."/>
            <person name="Zeytun A."/>
            <person name="Detter J.C."/>
            <person name="Han C."/>
            <person name="Land M."/>
            <person name="Hauser L."/>
            <person name="Markowitz V."/>
            <person name="Cheng J.-F."/>
            <person name="Hugenholtz P."/>
            <person name="Woyke T."/>
            <person name="Wu D."/>
            <person name="Pukall R."/>
            <person name="Gehrich-Schroeter G."/>
            <person name="Brambilla E."/>
            <person name="Klenk H.-P."/>
            <person name="Eisen J.A."/>
        </authorList>
    </citation>
    <scope>NUCLEOTIDE SEQUENCE [LARGE SCALE GENOMIC DNA]</scope>
    <source>
        <strain evidence="12">DSM 21211 / LMG 22137 / NRRL B-23946 / LB-34</strain>
    </source>
</reference>
<dbReference type="KEGG" id="dmr:Deima_0653"/>
<dbReference type="HOGENOM" id="CLU_087829_3_1_0"/>
<dbReference type="InterPro" id="IPR027417">
    <property type="entry name" value="P-loop_NTPase"/>
</dbReference>
<dbReference type="eggNOG" id="COG0802">
    <property type="taxonomic scope" value="Bacteria"/>
</dbReference>
<gene>
    <name evidence="11" type="ordered locus">Deima_0653</name>
</gene>
<dbReference type="GO" id="GO:0005737">
    <property type="term" value="C:cytoplasm"/>
    <property type="evidence" value="ECO:0007669"/>
    <property type="project" value="UniProtKB-SubCell"/>
</dbReference>
<dbReference type="SUPFAM" id="SSF52540">
    <property type="entry name" value="P-loop containing nucleoside triphosphate hydrolases"/>
    <property type="match status" value="1"/>
</dbReference>
<keyword evidence="5" id="KW-0819">tRNA processing</keyword>
<dbReference type="Gene3D" id="3.40.50.300">
    <property type="entry name" value="P-loop containing nucleotide triphosphate hydrolases"/>
    <property type="match status" value="1"/>
</dbReference>
<proteinExistence type="inferred from homology"/>
<comment type="similarity">
    <text evidence="2">Belongs to the TsaE family.</text>
</comment>
<dbReference type="GO" id="GO:0046872">
    <property type="term" value="F:metal ion binding"/>
    <property type="evidence" value="ECO:0007669"/>
    <property type="project" value="UniProtKB-KW"/>
</dbReference>
<dbReference type="Pfam" id="PF02367">
    <property type="entry name" value="TsaE"/>
    <property type="match status" value="1"/>
</dbReference>
<dbReference type="EMBL" id="CP002454">
    <property type="protein sequence ID" value="ADV66310.1"/>
    <property type="molecule type" value="Genomic_DNA"/>
</dbReference>
<accession>E8U5H1</accession>
<protein>
    <recommendedName>
        <fullName evidence="3">tRNA threonylcarbamoyladenosine biosynthesis protein TsaE</fullName>
    </recommendedName>
    <alternativeName>
        <fullName evidence="10">t(6)A37 threonylcarbamoyladenosine biosynthesis protein TsaE</fullName>
    </alternativeName>
</protein>
<evidence type="ECO:0000256" key="9">
    <source>
        <dbReference type="ARBA" id="ARBA00022842"/>
    </source>
</evidence>
<sequence length="140" mass="15360">MEPGDTRTMEGDAEQRALGARLASRLPPGGVLFLEGDLGAGKTTLTQGLVAALGFTGAVNSPTYALMHEYPTPQGRVLHVDAYRVRHPQELFEMDLERLVEESRLTVIEWGQSLYDEFPDAALLRLAHTGGEARTVTRVR</sequence>
<dbReference type="Proteomes" id="UP000008635">
    <property type="component" value="Chromosome"/>
</dbReference>
<dbReference type="GO" id="GO:0005524">
    <property type="term" value="F:ATP binding"/>
    <property type="evidence" value="ECO:0007669"/>
    <property type="project" value="UniProtKB-KW"/>
</dbReference>
<dbReference type="STRING" id="709986.Deima_0653"/>
<evidence type="ECO:0000256" key="3">
    <source>
        <dbReference type="ARBA" id="ARBA00019010"/>
    </source>
</evidence>
<evidence type="ECO:0000256" key="2">
    <source>
        <dbReference type="ARBA" id="ARBA00007599"/>
    </source>
</evidence>
<evidence type="ECO:0000313" key="11">
    <source>
        <dbReference type="EMBL" id="ADV66310.1"/>
    </source>
</evidence>
<organism evidence="11 12">
    <name type="scientific">Deinococcus maricopensis (strain DSM 21211 / LMG 22137 / NRRL B-23946 / LB-34)</name>
    <dbReference type="NCBI Taxonomy" id="709986"/>
    <lineage>
        <taxon>Bacteria</taxon>
        <taxon>Thermotogati</taxon>
        <taxon>Deinococcota</taxon>
        <taxon>Deinococci</taxon>
        <taxon>Deinococcales</taxon>
        <taxon>Deinococcaceae</taxon>
        <taxon>Deinococcus</taxon>
    </lineage>
</organism>
<keyword evidence="4" id="KW-0963">Cytoplasm</keyword>
<dbReference type="GO" id="GO:0002949">
    <property type="term" value="P:tRNA threonylcarbamoyladenosine modification"/>
    <property type="evidence" value="ECO:0007669"/>
    <property type="project" value="InterPro"/>
</dbReference>
<evidence type="ECO:0000256" key="1">
    <source>
        <dbReference type="ARBA" id="ARBA00004496"/>
    </source>
</evidence>
<evidence type="ECO:0000313" key="12">
    <source>
        <dbReference type="Proteomes" id="UP000008635"/>
    </source>
</evidence>
<dbReference type="AlphaFoldDB" id="E8U5H1"/>
<evidence type="ECO:0000256" key="7">
    <source>
        <dbReference type="ARBA" id="ARBA00022741"/>
    </source>
</evidence>
<keyword evidence="6" id="KW-0479">Metal-binding</keyword>
<comment type="subcellular location">
    <subcellularLocation>
        <location evidence="1">Cytoplasm</location>
    </subcellularLocation>
</comment>
<name>E8U5H1_DEIML</name>
<evidence type="ECO:0000256" key="4">
    <source>
        <dbReference type="ARBA" id="ARBA00022490"/>
    </source>
</evidence>
<evidence type="ECO:0000256" key="5">
    <source>
        <dbReference type="ARBA" id="ARBA00022694"/>
    </source>
</evidence>
<keyword evidence="9" id="KW-0460">Magnesium</keyword>
<dbReference type="PANTHER" id="PTHR33540:SF2">
    <property type="entry name" value="TRNA THREONYLCARBAMOYLADENOSINE BIOSYNTHESIS PROTEIN TSAE"/>
    <property type="match status" value="1"/>
</dbReference>
<dbReference type="OrthoDB" id="9815896at2"/>
<dbReference type="NCBIfam" id="TIGR00150">
    <property type="entry name" value="T6A_YjeE"/>
    <property type="match status" value="1"/>
</dbReference>
<reference evidence="11 12" key="1">
    <citation type="journal article" date="2011" name="Stand. Genomic Sci.">
        <title>Complete genome sequence of Deinococcus maricopensis type strain (LB-34).</title>
        <authorList>
            <person name="Pukall R."/>
            <person name="Zeytun A."/>
            <person name="Lucas S."/>
            <person name="Lapidus A."/>
            <person name="Hammon N."/>
            <person name="Deshpande S."/>
            <person name="Nolan M."/>
            <person name="Cheng J.F."/>
            <person name="Pitluck S."/>
            <person name="Liolios K."/>
            <person name="Pagani I."/>
            <person name="Mikhailova N."/>
            <person name="Ivanova N."/>
            <person name="Mavromatis K."/>
            <person name="Pati A."/>
            <person name="Tapia R."/>
            <person name="Han C."/>
            <person name="Goodwin L."/>
            <person name="Chen A."/>
            <person name="Palaniappan K."/>
            <person name="Land M."/>
            <person name="Hauser L."/>
            <person name="Chang Y.J."/>
            <person name="Jeffries C.D."/>
            <person name="Brambilla E.M."/>
            <person name="Rohde M."/>
            <person name="Goker M."/>
            <person name="Detter J.C."/>
            <person name="Woyke T."/>
            <person name="Bristow J."/>
            <person name="Eisen J.A."/>
            <person name="Markowitz V."/>
            <person name="Hugenholtz P."/>
            <person name="Kyrpides N.C."/>
            <person name="Klenk H.P."/>
        </authorList>
    </citation>
    <scope>NUCLEOTIDE SEQUENCE [LARGE SCALE GENOMIC DNA]</scope>
    <source>
        <strain evidence="12">DSM 21211 / LMG 22137 / NRRL B-23946 / LB-34</strain>
    </source>
</reference>
<dbReference type="RefSeq" id="WP_013555815.1">
    <property type="nucleotide sequence ID" value="NC_014958.1"/>
</dbReference>
<dbReference type="PANTHER" id="PTHR33540">
    <property type="entry name" value="TRNA THREONYLCARBAMOYLADENOSINE BIOSYNTHESIS PROTEIN TSAE"/>
    <property type="match status" value="1"/>
</dbReference>
<evidence type="ECO:0000256" key="6">
    <source>
        <dbReference type="ARBA" id="ARBA00022723"/>
    </source>
</evidence>
<evidence type="ECO:0000256" key="10">
    <source>
        <dbReference type="ARBA" id="ARBA00032441"/>
    </source>
</evidence>
<keyword evidence="12" id="KW-1185">Reference proteome</keyword>
<keyword evidence="8" id="KW-0067">ATP-binding</keyword>
<keyword evidence="7" id="KW-0547">Nucleotide-binding</keyword>
<evidence type="ECO:0000256" key="8">
    <source>
        <dbReference type="ARBA" id="ARBA00022840"/>
    </source>
</evidence>
<dbReference type="InterPro" id="IPR003442">
    <property type="entry name" value="T6A_TsaE"/>
</dbReference>